<reference evidence="2 3" key="1">
    <citation type="submission" date="2018-02" db="EMBL/GenBank/DDBJ databases">
        <title>FDA/CDC Antimicrobial Resistant Isolate Bank Genome Sequencing.</title>
        <authorList>
            <person name="Benahmed F.H."/>
            <person name="Lutgring J.D."/>
            <person name="Yoo B."/>
            <person name="Machado M."/>
            <person name="Brown A."/>
            <person name="McAllister G."/>
            <person name="Perry A."/>
            <person name="Halpin A.L."/>
            <person name="Vavikolanu K."/>
            <person name="Ott S."/>
            <person name="Zhao X."/>
            <person name="Tallon L.J."/>
            <person name="Sadzewicz L."/>
            <person name="Aluvathingal J."/>
            <person name="Nadendla S."/>
            <person name="Voskania-kordi A."/>
            <person name="Simonyan V."/>
            <person name="Patel J."/>
            <person name="Shawar R.M."/>
        </authorList>
    </citation>
    <scope>NUCLEOTIDE SEQUENCE [LARGE SCALE GENOMIC DNA]</scope>
    <source>
        <strain evidence="2 3">AR_0356</strain>
        <plasmid evidence="2 3">unnamed3</plasmid>
    </source>
</reference>
<dbReference type="RefSeq" id="WP_105446662.1">
    <property type="nucleotide sequence ID" value="NZ_CP027167.1"/>
</dbReference>
<keyword evidence="1" id="KW-1133">Transmembrane helix</keyword>
<feature type="transmembrane region" description="Helical" evidence="1">
    <location>
        <begin position="34"/>
        <end position="55"/>
    </location>
</feature>
<evidence type="ECO:0000313" key="2">
    <source>
        <dbReference type="EMBL" id="AVK02540.1"/>
    </source>
</evidence>
<gene>
    <name evidence="2" type="ORF">CSB93_7062</name>
</gene>
<proteinExistence type="predicted"/>
<dbReference type="EMBL" id="CP027167">
    <property type="protein sequence ID" value="AVK02540.1"/>
    <property type="molecule type" value="Genomic_DNA"/>
</dbReference>
<feature type="transmembrane region" description="Helical" evidence="1">
    <location>
        <begin position="12"/>
        <end position="28"/>
    </location>
</feature>
<evidence type="ECO:0000313" key="3">
    <source>
        <dbReference type="Proteomes" id="UP000238390"/>
    </source>
</evidence>
<dbReference type="Proteomes" id="UP000238390">
    <property type="component" value="Plasmid unnamed3"/>
</dbReference>
<keyword evidence="3" id="KW-1185">Reference proteome</keyword>
<name>A0A2R3IKR7_9PSED</name>
<keyword evidence="1" id="KW-0472">Membrane</keyword>
<geneLocation type="plasmid" evidence="2 3">
    <name>unnamed3</name>
</geneLocation>
<keyword evidence="2" id="KW-0614">Plasmid</keyword>
<sequence length="96" mass="10641">MNIIANDPMGRLLRITAALCIIFGVIALTDCFSLFRAIGVMCVALSPIVFAFGYFLRNLWGTRVGTSLLITGVIFWFINADMGWQDRYCILSPLGC</sequence>
<accession>A0A2R3IKR7</accession>
<evidence type="ECO:0000256" key="1">
    <source>
        <dbReference type="SAM" id="Phobius"/>
    </source>
</evidence>
<organism evidence="2 3">
    <name type="scientific">Pseudomonas paraeruginosa</name>
    <dbReference type="NCBI Taxonomy" id="2994495"/>
    <lineage>
        <taxon>Bacteria</taxon>
        <taxon>Pseudomonadati</taxon>
        <taxon>Pseudomonadota</taxon>
        <taxon>Gammaproteobacteria</taxon>
        <taxon>Pseudomonadales</taxon>
        <taxon>Pseudomonadaceae</taxon>
        <taxon>Pseudomonas</taxon>
    </lineage>
</organism>
<protein>
    <submittedName>
        <fullName evidence="2">Membrane protein</fullName>
    </submittedName>
</protein>
<feature type="transmembrane region" description="Helical" evidence="1">
    <location>
        <begin position="60"/>
        <end position="78"/>
    </location>
</feature>
<keyword evidence="1" id="KW-0812">Transmembrane</keyword>
<dbReference type="AlphaFoldDB" id="A0A2R3IKR7"/>